<proteinExistence type="predicted"/>
<name>A0ABV4K431_9BACT</name>
<dbReference type="Pfam" id="PF02589">
    <property type="entry name" value="LUD_dom"/>
    <property type="match status" value="1"/>
</dbReference>
<dbReference type="InterPro" id="IPR037171">
    <property type="entry name" value="NagB/RpiA_transferase-like"/>
</dbReference>
<dbReference type="RefSeq" id="WP_371387204.1">
    <property type="nucleotide sequence ID" value="NZ_JBGLYH010000039.1"/>
</dbReference>
<dbReference type="InterPro" id="IPR003741">
    <property type="entry name" value="LUD_dom"/>
</dbReference>
<sequence length="245" mass="26376">MTNEEYFLKRIRKALGRKNAPDAATLFSSRPQDELEGLLSRADRSRDERLELLALLQQAATPLNLNVHVAENAADAGRRIADLACVSETEWGGDKHVLIHDDPLLHGLDLPALLADDPIAVDVARFNPGEDEFVGKQRLRDIAEKAYIGVTGADWCAADCAAIALLSGPGHGRAVSLVPSIHIAVLPLDRLVADLPEGYALLEAHGRLPASFTFVSGPSKTADIEAQLVHGAHGPREMHLFVITG</sequence>
<reference evidence="2 3" key="1">
    <citation type="submission" date="2024-08" db="EMBL/GenBank/DDBJ databases">
        <title>Sulfate-reducing bacteria isolated from formation water of the oil field in Kazakhstan and description of Pseudodesulfovibrio sp.</title>
        <authorList>
            <person name="Bidzhieva S.K."/>
            <person name="Tourova T.P."/>
            <person name="Grouzdev D.S."/>
            <person name="Beletsky A.V."/>
            <person name="Sokolova D.S."/>
            <person name="Samigullina S.R."/>
            <person name="Poltaraus A.B."/>
            <person name="Avtukh A.N."/>
            <person name="Tereshina V.M."/>
            <person name="Zhaparov N.S."/>
            <person name="Mardanov A.V."/>
            <person name="Nazina T.N."/>
        </authorList>
    </citation>
    <scope>NUCLEOTIDE SEQUENCE [LARGE SCALE GENOMIC DNA]</scope>
    <source>
        <strain evidence="2 3">9FUS</strain>
    </source>
</reference>
<accession>A0ABV4K431</accession>
<keyword evidence="3" id="KW-1185">Reference proteome</keyword>
<dbReference type="Proteomes" id="UP001568698">
    <property type="component" value="Unassembled WGS sequence"/>
</dbReference>
<dbReference type="SUPFAM" id="SSF100950">
    <property type="entry name" value="NagB/RpiA/CoA transferase-like"/>
    <property type="match status" value="1"/>
</dbReference>
<dbReference type="PANTHER" id="PTHR43682:SF1">
    <property type="entry name" value="LACTATE UTILIZATION PROTEIN C"/>
    <property type="match status" value="1"/>
</dbReference>
<dbReference type="InterPro" id="IPR024185">
    <property type="entry name" value="FTHF_cligase-like_sf"/>
</dbReference>
<dbReference type="EMBL" id="JBGLYH010000039">
    <property type="protein sequence ID" value="MEZ7197691.1"/>
    <property type="molecule type" value="Genomic_DNA"/>
</dbReference>
<gene>
    <name evidence="2" type="ORF">AB6M95_13080</name>
</gene>
<comment type="caution">
    <text evidence="2">The sequence shown here is derived from an EMBL/GenBank/DDBJ whole genome shotgun (WGS) entry which is preliminary data.</text>
</comment>
<evidence type="ECO:0000259" key="1">
    <source>
        <dbReference type="Pfam" id="PF02589"/>
    </source>
</evidence>
<dbReference type="PANTHER" id="PTHR43682">
    <property type="entry name" value="LACTATE UTILIZATION PROTEIN C"/>
    <property type="match status" value="1"/>
</dbReference>
<feature type="domain" description="LUD" evidence="1">
    <location>
        <begin position="58"/>
        <end position="243"/>
    </location>
</feature>
<evidence type="ECO:0000313" key="3">
    <source>
        <dbReference type="Proteomes" id="UP001568698"/>
    </source>
</evidence>
<dbReference type="Gene3D" id="3.40.50.10420">
    <property type="entry name" value="NagB/RpiA/CoA transferase-like"/>
    <property type="match status" value="1"/>
</dbReference>
<protein>
    <submittedName>
        <fullName evidence="2">Lactate utilization protein C</fullName>
    </submittedName>
</protein>
<organism evidence="2 3">
    <name type="scientific">Pseudodesulfovibrio karagichevae</name>
    <dbReference type="NCBI Taxonomy" id="3239305"/>
    <lineage>
        <taxon>Bacteria</taxon>
        <taxon>Pseudomonadati</taxon>
        <taxon>Thermodesulfobacteriota</taxon>
        <taxon>Desulfovibrionia</taxon>
        <taxon>Desulfovibrionales</taxon>
        <taxon>Desulfovibrionaceae</taxon>
    </lineage>
</organism>
<evidence type="ECO:0000313" key="2">
    <source>
        <dbReference type="EMBL" id="MEZ7197691.1"/>
    </source>
</evidence>